<reference evidence="9 10" key="1">
    <citation type="submission" date="2021-02" db="EMBL/GenBank/DDBJ databases">
        <title>Paracoccus methylovroum sp.nov., a new methanol and methylamine utilizing methylotrophic denitrifer.</title>
        <authorList>
            <person name="Timsy T."/>
            <person name="Behrendt U."/>
            <person name="Ulrich A."/>
            <person name="Spanner T."/>
            <person name="Foesel B.U."/>
            <person name="Horn M.A."/>
            <person name="Kolb S."/>
        </authorList>
    </citation>
    <scope>NUCLEOTIDE SEQUENCE [LARGE SCALE GENOMIC DNA]</scope>
    <source>
        <strain evidence="9 10">H4-D09</strain>
        <plasmid evidence="9 10">p2</plasmid>
    </source>
</reference>
<feature type="domain" description="ABC transporter" evidence="8">
    <location>
        <begin position="6"/>
        <end position="257"/>
    </location>
</feature>
<accession>A0ABX7JPH2</accession>
<sequence length="327" mass="35559">MTRPILQVRDLKAHLHLRRGVVKAVDGISFDLYPGETLGVVGESGSGKTMTGLALLRLLPKPIGRIVGGSVTFDGEDLLAKSDAEMRAARGSRISMLLQDPMTSLNPVFTIGNQVAEPLKIHQKLQGKPLRDRVKELLRLVRIPAPGARMRDYPHQMSGGMRQRVVGAIGLACSPQVLIADEPTTALDVTIQSQYLRLLKEIQQETGVAIIFITHDLGVVARMCDRVAVMYAGKIVEAAPVRDLFNNPQHPYTVALLKSLPSLEERSDKLYAIGGQPPSLLNLPKGCSFAPRCPLADAKCTASYPPQTTLSQGHVASCWRVEEKAHA</sequence>
<dbReference type="InterPro" id="IPR013563">
    <property type="entry name" value="Oligopep_ABC_C"/>
</dbReference>
<dbReference type="EMBL" id="CP070372">
    <property type="protein sequence ID" value="QRZ16148.1"/>
    <property type="molecule type" value="Genomic_DNA"/>
</dbReference>
<dbReference type="Gene3D" id="3.40.50.300">
    <property type="entry name" value="P-loop containing nucleotide triphosphate hydrolases"/>
    <property type="match status" value="1"/>
</dbReference>
<dbReference type="InterPro" id="IPR027417">
    <property type="entry name" value="P-loop_NTPase"/>
</dbReference>
<evidence type="ECO:0000256" key="2">
    <source>
        <dbReference type="ARBA" id="ARBA00005417"/>
    </source>
</evidence>
<dbReference type="Proteomes" id="UP000663629">
    <property type="component" value="Plasmid p2"/>
</dbReference>
<comment type="subcellular location">
    <subcellularLocation>
        <location evidence="1">Cell inner membrane</location>
        <topology evidence="1">Peripheral membrane protein</topology>
    </subcellularLocation>
</comment>
<dbReference type="InterPro" id="IPR050388">
    <property type="entry name" value="ABC_Ni/Peptide_Import"/>
</dbReference>
<comment type="similarity">
    <text evidence="2">Belongs to the ABC transporter superfamily.</text>
</comment>
<dbReference type="GO" id="GO:0005524">
    <property type="term" value="F:ATP binding"/>
    <property type="evidence" value="ECO:0007669"/>
    <property type="project" value="UniProtKB-KW"/>
</dbReference>
<geneLocation type="plasmid" evidence="9 10">
    <name>p2</name>
</geneLocation>
<keyword evidence="3" id="KW-0813">Transport</keyword>
<dbReference type="InterPro" id="IPR003593">
    <property type="entry name" value="AAA+_ATPase"/>
</dbReference>
<keyword evidence="6 9" id="KW-0067">ATP-binding</keyword>
<dbReference type="Pfam" id="PF08352">
    <property type="entry name" value="oligo_HPY"/>
    <property type="match status" value="1"/>
</dbReference>
<dbReference type="PANTHER" id="PTHR43297:SF2">
    <property type="entry name" value="DIPEPTIDE TRANSPORT ATP-BINDING PROTEIN DPPD"/>
    <property type="match status" value="1"/>
</dbReference>
<evidence type="ECO:0000256" key="3">
    <source>
        <dbReference type="ARBA" id="ARBA00022448"/>
    </source>
</evidence>
<proteinExistence type="inferred from homology"/>
<name>A0ABX7JPH2_9RHOB</name>
<evidence type="ECO:0000313" key="10">
    <source>
        <dbReference type="Proteomes" id="UP000663629"/>
    </source>
</evidence>
<gene>
    <name evidence="9" type="ORF">JWJ88_21655</name>
</gene>
<keyword evidence="4" id="KW-1003">Cell membrane</keyword>
<evidence type="ECO:0000259" key="8">
    <source>
        <dbReference type="PROSITE" id="PS50893"/>
    </source>
</evidence>
<evidence type="ECO:0000256" key="7">
    <source>
        <dbReference type="ARBA" id="ARBA00023136"/>
    </source>
</evidence>
<keyword evidence="5" id="KW-0547">Nucleotide-binding</keyword>
<dbReference type="Pfam" id="PF00005">
    <property type="entry name" value="ABC_tran"/>
    <property type="match status" value="1"/>
</dbReference>
<keyword evidence="7" id="KW-0472">Membrane</keyword>
<dbReference type="NCBIfam" id="TIGR01727">
    <property type="entry name" value="oligo_HPY"/>
    <property type="match status" value="1"/>
</dbReference>
<organism evidence="9 10">
    <name type="scientific">Paracoccus methylovorus</name>
    <dbReference type="NCBI Taxonomy" id="2812658"/>
    <lineage>
        <taxon>Bacteria</taxon>
        <taxon>Pseudomonadati</taxon>
        <taxon>Pseudomonadota</taxon>
        <taxon>Alphaproteobacteria</taxon>
        <taxon>Rhodobacterales</taxon>
        <taxon>Paracoccaceae</taxon>
        <taxon>Paracoccus</taxon>
    </lineage>
</organism>
<evidence type="ECO:0000256" key="4">
    <source>
        <dbReference type="ARBA" id="ARBA00022475"/>
    </source>
</evidence>
<dbReference type="SUPFAM" id="SSF52540">
    <property type="entry name" value="P-loop containing nucleoside triphosphate hydrolases"/>
    <property type="match status" value="1"/>
</dbReference>
<dbReference type="PANTHER" id="PTHR43297">
    <property type="entry name" value="OLIGOPEPTIDE TRANSPORT ATP-BINDING PROTEIN APPD"/>
    <property type="match status" value="1"/>
</dbReference>
<keyword evidence="10" id="KW-1185">Reference proteome</keyword>
<protein>
    <submittedName>
        <fullName evidence="9">ABC transporter ATP-binding protein</fullName>
    </submittedName>
</protein>
<dbReference type="PROSITE" id="PS50893">
    <property type="entry name" value="ABC_TRANSPORTER_2"/>
    <property type="match status" value="1"/>
</dbReference>
<dbReference type="InterPro" id="IPR003439">
    <property type="entry name" value="ABC_transporter-like_ATP-bd"/>
</dbReference>
<dbReference type="SMART" id="SM00382">
    <property type="entry name" value="AAA"/>
    <property type="match status" value="1"/>
</dbReference>
<dbReference type="CDD" id="cd03257">
    <property type="entry name" value="ABC_NikE_OppD_transporters"/>
    <property type="match status" value="1"/>
</dbReference>
<evidence type="ECO:0000256" key="1">
    <source>
        <dbReference type="ARBA" id="ARBA00004417"/>
    </source>
</evidence>
<evidence type="ECO:0000256" key="6">
    <source>
        <dbReference type="ARBA" id="ARBA00022840"/>
    </source>
</evidence>
<evidence type="ECO:0000256" key="5">
    <source>
        <dbReference type="ARBA" id="ARBA00022741"/>
    </source>
</evidence>
<evidence type="ECO:0000313" key="9">
    <source>
        <dbReference type="EMBL" id="QRZ16148.1"/>
    </source>
</evidence>
<keyword evidence="9" id="KW-0614">Plasmid</keyword>
<dbReference type="RefSeq" id="WP_205297032.1">
    <property type="nucleotide sequence ID" value="NZ_CP070372.1"/>
</dbReference>